<dbReference type="PANTHER" id="PTHR43581">
    <property type="entry name" value="ATP/GTP PHOSPHATASE"/>
    <property type="match status" value="1"/>
</dbReference>
<keyword evidence="3" id="KW-1185">Reference proteome</keyword>
<name>A0A2R7YR70_9ACTN</name>
<dbReference type="SMART" id="SM00382">
    <property type="entry name" value="AAA"/>
    <property type="match status" value="1"/>
</dbReference>
<dbReference type="OrthoDB" id="3237462at2"/>
<dbReference type="GO" id="GO:0016887">
    <property type="term" value="F:ATP hydrolysis activity"/>
    <property type="evidence" value="ECO:0007669"/>
    <property type="project" value="InterPro"/>
</dbReference>
<dbReference type="PANTHER" id="PTHR43581:SF3">
    <property type="entry name" value="AAA+ ATPASE DOMAIN-CONTAINING PROTEIN"/>
    <property type="match status" value="1"/>
</dbReference>
<dbReference type="InterPro" id="IPR027417">
    <property type="entry name" value="P-loop_NTPase"/>
</dbReference>
<feature type="domain" description="AAA+ ATPase" evidence="1">
    <location>
        <begin position="23"/>
        <end position="429"/>
    </location>
</feature>
<reference evidence="2 3" key="1">
    <citation type="submission" date="2018-03" db="EMBL/GenBank/DDBJ databases">
        <authorList>
            <person name="Keele B.F."/>
        </authorList>
    </citation>
    <scope>NUCLEOTIDE SEQUENCE [LARGE SCALE GENOMIC DNA]</scope>
    <source>
        <strain evidence="2 3">IB-3</strain>
    </source>
</reference>
<sequence>MKLISFSLQNYRRFVQRTTIKLHGPMVAIVGPNEAGKSSLLRALARLGSSEPFDRTESPRRSASEPTLEWHFALDESDVALLDSIPEASAVKTVTLTKSGSSNTPIWSFGPTPPARDLAARHSLLRLMDQHSDAVGPFRNEREEEAVDALREELQEAGSFLEGKGPNLSDEERGVLDTLLESVRRAAAELAEPTGTEDALEAPPVLSELIDAIGAALAKERETPPEVLARRALQPQVPSIQVFQQEDRDLESSYELTEHAESPPAALMHLASLAELDLRELLREAQEGAIADVGTRRNAANRVLLERFDQAWNQQGIAIQFDVQGTILHVQATTPEDSGLSSITERSDGLRWFAALLAWSHGWAEKPIVLADEIETHLHYDAQSDLIDVLAQQEFASKVVFTTHSFGCLPHDLGTGVRAVEQIDAATSRVENAFWQKGAGFSPLLASMGAAATSLTPTRHALLAEGPSDAILLPTLLRQAGDLRALRFQVAPGLASVAAVAVSSLDAEAGRVCFVVDGDQAGEDIRAMLVAGGVEDHRVIVLADQDTGDPIELEDLIDLQTYLAVVNAEILRWQSDAPQLNSSDLTATMRTKAVATWAAGHGFTGPDKTAVAQAVVDLSVDRPVFDTSRQTTLRWILQRSWSALSLAPN</sequence>
<evidence type="ECO:0000313" key="3">
    <source>
        <dbReference type="Proteomes" id="UP000244867"/>
    </source>
</evidence>
<evidence type="ECO:0000313" key="2">
    <source>
        <dbReference type="EMBL" id="PUA78927.1"/>
    </source>
</evidence>
<dbReference type="RefSeq" id="WP_108347062.1">
    <property type="nucleotide sequence ID" value="NZ_PYXZ01000018.1"/>
</dbReference>
<dbReference type="InterPro" id="IPR041685">
    <property type="entry name" value="AAA_GajA/Old/RecF-like"/>
</dbReference>
<evidence type="ECO:0000259" key="1">
    <source>
        <dbReference type="SMART" id="SM00382"/>
    </source>
</evidence>
<dbReference type="InterPro" id="IPR003593">
    <property type="entry name" value="AAA+_ATPase"/>
</dbReference>
<protein>
    <recommendedName>
        <fullName evidence="1">AAA+ ATPase domain-containing protein</fullName>
    </recommendedName>
</protein>
<dbReference type="EMBL" id="PYXZ01000018">
    <property type="protein sequence ID" value="PUA78927.1"/>
    <property type="molecule type" value="Genomic_DNA"/>
</dbReference>
<dbReference type="Pfam" id="PF13175">
    <property type="entry name" value="AAA_15"/>
    <property type="match status" value="1"/>
</dbReference>
<proteinExistence type="predicted"/>
<dbReference type="InterPro" id="IPR051396">
    <property type="entry name" value="Bact_Antivir_Def_Nuclease"/>
</dbReference>
<comment type="caution">
    <text evidence="2">The sequence shown here is derived from an EMBL/GenBank/DDBJ whole genome shotgun (WGS) entry which is preliminary data.</text>
</comment>
<dbReference type="InterPro" id="IPR003959">
    <property type="entry name" value="ATPase_AAA_core"/>
</dbReference>
<dbReference type="Proteomes" id="UP000244867">
    <property type="component" value="Unassembled WGS sequence"/>
</dbReference>
<dbReference type="GO" id="GO:0005524">
    <property type="term" value="F:ATP binding"/>
    <property type="evidence" value="ECO:0007669"/>
    <property type="project" value="InterPro"/>
</dbReference>
<dbReference type="Pfam" id="PF13304">
    <property type="entry name" value="AAA_21"/>
    <property type="match status" value="1"/>
</dbReference>
<dbReference type="AlphaFoldDB" id="A0A2R7YR70"/>
<dbReference type="SUPFAM" id="SSF52540">
    <property type="entry name" value="P-loop containing nucleoside triphosphate hydrolases"/>
    <property type="match status" value="1"/>
</dbReference>
<organism evidence="2 3">
    <name type="scientific">Nocardioides currus</name>
    <dbReference type="NCBI Taxonomy" id="2133958"/>
    <lineage>
        <taxon>Bacteria</taxon>
        <taxon>Bacillati</taxon>
        <taxon>Actinomycetota</taxon>
        <taxon>Actinomycetes</taxon>
        <taxon>Propionibacteriales</taxon>
        <taxon>Nocardioidaceae</taxon>
        <taxon>Nocardioides</taxon>
    </lineage>
</organism>
<dbReference type="Gene3D" id="3.40.50.300">
    <property type="entry name" value="P-loop containing nucleotide triphosphate hydrolases"/>
    <property type="match status" value="2"/>
</dbReference>
<accession>A0A2R7YR70</accession>
<gene>
    <name evidence="2" type="ORF">C7S10_21880</name>
</gene>